<sequence>MFRRRSPRRSLPSRVALVVAFLLTLFLFHHFSGQSRVKFVPSSRDWSTVGLVYPPADIKPLPVGEPRQMPKVQADRSKFRQTHETESRRQAVRDEFIRGWGSYKKYAWMRDELMPLSAQGKDTFGGWAATLVDALDTLWIMDLKPEFHEAANAAASLDWGDTHEGAVNLFETTIRHLGGLLGSYELSGEPALLQKAIELGEMLYLAFDTPNRLPGFWLNFEDALKGKQIAGVHDPSASPSSLVMEFTKLAQLTNDPKFYDATDRVTQFLLRVQNTTLLPGMWPLCLDFQNEAAHDNTFSLGALADSLYEYLPKMHALLGGLDESYETMYRTAMDVIIKHLLYRPMLPNQEDVLFLGDARVNEKIELSTESQHLTCFAGGMFALGGKLLNIEEHVNIGERLARGCGWAYKSFPTGIMPEIFNLIPCPSLEPCVWNAELWRPQNNQRVPPGFRHARDPRYILRPEAIESIFIMYRLTADPKWQDMAWDMFQAIVHYTSTELANAAIDDVTSTETSKTDSMESFWFSETLKYFYLIFSPPDLADK</sequence>
<evidence type="ECO:0000256" key="2">
    <source>
        <dbReference type="ARBA" id="ARBA00004922"/>
    </source>
</evidence>
<comment type="similarity">
    <text evidence="3 8">Belongs to the glycosyl hydrolase 47 family.</text>
</comment>
<evidence type="ECO:0000313" key="11">
    <source>
        <dbReference type="Proteomes" id="UP000622797"/>
    </source>
</evidence>
<dbReference type="SUPFAM" id="SSF48225">
    <property type="entry name" value="Seven-hairpin glycosidases"/>
    <property type="match status" value="1"/>
</dbReference>
<feature type="disulfide bond" evidence="7">
    <location>
        <begin position="375"/>
        <end position="404"/>
    </location>
</feature>
<comment type="pathway">
    <text evidence="2">Protein modification; protein glycosylation.</text>
</comment>
<reference evidence="10" key="2">
    <citation type="submission" date="2020-05" db="EMBL/GenBank/DDBJ databases">
        <authorList>
            <person name="Kim H.-S."/>
            <person name="Proctor R.H."/>
            <person name="Brown D.W."/>
        </authorList>
    </citation>
    <scope>NUCLEOTIDE SEQUENCE</scope>
    <source>
        <strain evidence="10">NRRL 20472</strain>
    </source>
</reference>
<evidence type="ECO:0000256" key="3">
    <source>
        <dbReference type="ARBA" id="ARBA00007658"/>
    </source>
</evidence>
<keyword evidence="11" id="KW-1185">Reference proteome</keyword>
<dbReference type="InterPro" id="IPR036026">
    <property type="entry name" value="Seven-hairpin_glycosidases"/>
</dbReference>
<dbReference type="Proteomes" id="UP000622797">
    <property type="component" value="Unassembled WGS sequence"/>
</dbReference>
<keyword evidence="4 8" id="KW-0378">Hydrolase</keyword>
<dbReference type="Gene3D" id="1.50.10.10">
    <property type="match status" value="1"/>
</dbReference>
<dbReference type="OrthoDB" id="8118055at2759"/>
<keyword evidence="5 7" id="KW-1015">Disulfide bond</keyword>
<dbReference type="GO" id="GO:0005509">
    <property type="term" value="F:calcium ion binding"/>
    <property type="evidence" value="ECO:0007669"/>
    <property type="project" value="InterPro"/>
</dbReference>
<name>A0A8H4T104_9HYPO</name>
<comment type="caution">
    <text evidence="10">The sequence shown here is derived from an EMBL/GenBank/DDBJ whole genome shotgun (WGS) entry which is preliminary data.</text>
</comment>
<dbReference type="EMBL" id="JABEXW010001012">
    <property type="protein sequence ID" value="KAF4949361.1"/>
    <property type="molecule type" value="Genomic_DNA"/>
</dbReference>
<evidence type="ECO:0000256" key="7">
    <source>
        <dbReference type="PIRSR" id="PIRSR601382-3"/>
    </source>
</evidence>
<reference evidence="10" key="1">
    <citation type="journal article" date="2020" name="BMC Genomics">
        <title>Correction to: Identification and distribution of gene clusters required for synthesis of sphingolipid metabolism inhibitors in diverse species of the filamentous fungus Fusarium.</title>
        <authorList>
            <person name="Kim H.S."/>
            <person name="Lohmar J.M."/>
            <person name="Busman M."/>
            <person name="Brown D.W."/>
            <person name="Naumann T.A."/>
            <person name="Divon H.H."/>
            <person name="Lysoe E."/>
            <person name="Uhlig S."/>
            <person name="Proctor R.H."/>
        </authorList>
    </citation>
    <scope>NUCLEOTIDE SEQUENCE</scope>
    <source>
        <strain evidence="10">NRRL 20472</strain>
    </source>
</reference>
<comment type="cofactor">
    <cofactor evidence="1">
        <name>Ca(2+)</name>
        <dbReference type="ChEBI" id="CHEBI:29108"/>
    </cofactor>
</comment>
<dbReference type="PRINTS" id="PR00747">
    <property type="entry name" value="GLYHDRLASE47"/>
</dbReference>
<accession>A0A8H4T104</accession>
<dbReference type="GO" id="GO:0005975">
    <property type="term" value="P:carbohydrate metabolic process"/>
    <property type="evidence" value="ECO:0007669"/>
    <property type="project" value="InterPro"/>
</dbReference>
<evidence type="ECO:0000256" key="8">
    <source>
        <dbReference type="RuleBase" id="RU361193"/>
    </source>
</evidence>
<dbReference type="AlphaFoldDB" id="A0A8H4T104"/>
<evidence type="ECO:0000313" key="10">
    <source>
        <dbReference type="EMBL" id="KAF4949361.1"/>
    </source>
</evidence>
<feature type="compositionally biased region" description="Basic and acidic residues" evidence="9">
    <location>
        <begin position="73"/>
        <end position="85"/>
    </location>
</feature>
<evidence type="ECO:0000256" key="4">
    <source>
        <dbReference type="ARBA" id="ARBA00022801"/>
    </source>
</evidence>
<dbReference type="UniPathway" id="UPA00378"/>
<gene>
    <name evidence="10" type="ORF">FSARC_13492</name>
</gene>
<organism evidence="10 11">
    <name type="scientific">Fusarium sarcochroum</name>
    <dbReference type="NCBI Taxonomy" id="1208366"/>
    <lineage>
        <taxon>Eukaryota</taxon>
        <taxon>Fungi</taxon>
        <taxon>Dikarya</taxon>
        <taxon>Ascomycota</taxon>
        <taxon>Pezizomycotina</taxon>
        <taxon>Sordariomycetes</taxon>
        <taxon>Hypocreomycetidae</taxon>
        <taxon>Hypocreales</taxon>
        <taxon>Nectriaceae</taxon>
        <taxon>Fusarium</taxon>
        <taxon>Fusarium lateritium species complex</taxon>
    </lineage>
</organism>
<dbReference type="GO" id="GO:0016020">
    <property type="term" value="C:membrane"/>
    <property type="evidence" value="ECO:0007669"/>
    <property type="project" value="InterPro"/>
</dbReference>
<feature type="active site" description="Proton donor" evidence="6">
    <location>
        <position position="418"/>
    </location>
</feature>
<evidence type="ECO:0000256" key="6">
    <source>
        <dbReference type="PIRSR" id="PIRSR601382-1"/>
    </source>
</evidence>
<dbReference type="Pfam" id="PF01532">
    <property type="entry name" value="Glyco_hydro_47"/>
    <property type="match status" value="1"/>
</dbReference>
<dbReference type="GO" id="GO:0005783">
    <property type="term" value="C:endoplasmic reticulum"/>
    <property type="evidence" value="ECO:0007669"/>
    <property type="project" value="TreeGrafter"/>
</dbReference>
<feature type="active site" description="Proton donor" evidence="6">
    <location>
        <position position="171"/>
    </location>
</feature>
<dbReference type="InterPro" id="IPR012341">
    <property type="entry name" value="6hp_glycosidase-like_sf"/>
</dbReference>
<protein>
    <recommendedName>
        <fullName evidence="8">alpha-1,2-Mannosidase</fullName>
        <ecNumber evidence="8">3.2.1.-</ecNumber>
    </recommendedName>
</protein>
<dbReference type="EC" id="3.2.1.-" evidence="8"/>
<dbReference type="FunFam" id="1.50.10.10:FF:000037">
    <property type="entry name" value="alpha-1,2-Mannosidase"/>
    <property type="match status" value="1"/>
</dbReference>
<feature type="active site" evidence="6">
    <location>
        <position position="463"/>
    </location>
</feature>
<keyword evidence="8" id="KW-0326">Glycosidase</keyword>
<dbReference type="GO" id="GO:0004571">
    <property type="term" value="F:mannosyl-oligosaccharide 1,2-alpha-mannosidase activity"/>
    <property type="evidence" value="ECO:0007669"/>
    <property type="project" value="InterPro"/>
</dbReference>
<evidence type="ECO:0000256" key="9">
    <source>
        <dbReference type="SAM" id="MobiDB-lite"/>
    </source>
</evidence>
<feature type="region of interest" description="Disordered" evidence="9">
    <location>
        <begin position="63"/>
        <end position="85"/>
    </location>
</feature>
<proteinExistence type="inferred from homology"/>
<dbReference type="InterPro" id="IPR050749">
    <property type="entry name" value="Glycosyl_Hydrolase_47"/>
</dbReference>
<feature type="active site" evidence="6">
    <location>
        <position position="305"/>
    </location>
</feature>
<dbReference type="GO" id="GO:0036503">
    <property type="term" value="P:ERAD pathway"/>
    <property type="evidence" value="ECO:0007669"/>
    <property type="project" value="UniProtKB-ARBA"/>
</dbReference>
<evidence type="ECO:0000256" key="1">
    <source>
        <dbReference type="ARBA" id="ARBA00001913"/>
    </source>
</evidence>
<evidence type="ECO:0000256" key="5">
    <source>
        <dbReference type="ARBA" id="ARBA00023157"/>
    </source>
</evidence>
<dbReference type="PANTHER" id="PTHR11742">
    <property type="entry name" value="MANNOSYL-OLIGOSACCHARIDE ALPHA-1,2-MANNOSIDASE-RELATED"/>
    <property type="match status" value="1"/>
</dbReference>
<dbReference type="InterPro" id="IPR001382">
    <property type="entry name" value="Glyco_hydro_47"/>
</dbReference>
<dbReference type="PANTHER" id="PTHR11742:SF89">
    <property type="entry name" value="ALPHA-1,2-MANNOSIDASE"/>
    <property type="match status" value="1"/>
</dbReference>